<name>A0AAQ0D3D6_ACIBA</name>
<proteinExistence type="predicted"/>
<sequence>MLSQIQNDNNTDQVTMVSLELVDYINDSRKFDEKPVQLRHADFMAKVPKVLGGELSEKFRSVYTDTTGRTLPCYRFPKREACLMAMSYSYELQAQVFDRMTAMEQHIAAQNLPSYAIEDPIERAKKWIEEEKQKQAAIQQLELAAPKVQYFDRVADTKNLLNASQVGKKVGMSAVKLNQYLADMGVYDRRIAGRTFAQWFIDKGYGEVKQTEQGYPQSKFTNKGEQWVIEQLVSEGVVQ</sequence>
<feature type="domain" description="Antirepressor protein C-terminal" evidence="1">
    <location>
        <begin position="139"/>
        <end position="232"/>
    </location>
</feature>
<dbReference type="AlphaFoldDB" id="A0AAQ0D3D6"/>
<dbReference type="EMBL" id="CP072270">
    <property type="protein sequence ID" value="QTK45347.1"/>
    <property type="molecule type" value="Genomic_DNA"/>
</dbReference>
<protein>
    <submittedName>
        <fullName evidence="2">Phage antirepressor KilAC domain-containing protein</fullName>
    </submittedName>
</protein>
<evidence type="ECO:0000259" key="1">
    <source>
        <dbReference type="Pfam" id="PF03374"/>
    </source>
</evidence>
<reference evidence="2" key="1">
    <citation type="submission" date="2021-03" db="EMBL/GenBank/DDBJ databases">
        <title>Complete genome sequencing of Acinetobacter baumannii.</title>
        <authorList>
            <person name="Yadav B."/>
            <person name="Makwana N."/>
            <person name="Kharat A.S."/>
            <person name="Veeraraghavan B."/>
            <person name="Vijayakumar S."/>
            <person name="Priya M."/>
        </authorList>
    </citation>
    <scope>NUCLEOTIDE SEQUENCE</scope>
    <source>
        <strain evidence="2">KSK6</strain>
    </source>
</reference>
<dbReference type="InterPro" id="IPR005039">
    <property type="entry name" value="Ant_C"/>
</dbReference>
<dbReference type="GO" id="GO:0003677">
    <property type="term" value="F:DNA binding"/>
    <property type="evidence" value="ECO:0007669"/>
    <property type="project" value="InterPro"/>
</dbReference>
<dbReference type="Pfam" id="PF03374">
    <property type="entry name" value="ANT"/>
    <property type="match status" value="1"/>
</dbReference>
<accession>A0AAQ0D3D6</accession>
<evidence type="ECO:0000313" key="3">
    <source>
        <dbReference type="Proteomes" id="UP000664966"/>
    </source>
</evidence>
<organism evidence="2 3">
    <name type="scientific">Acinetobacter baumannii</name>
    <dbReference type="NCBI Taxonomy" id="470"/>
    <lineage>
        <taxon>Bacteria</taxon>
        <taxon>Pseudomonadati</taxon>
        <taxon>Pseudomonadota</taxon>
        <taxon>Gammaproteobacteria</taxon>
        <taxon>Moraxellales</taxon>
        <taxon>Moraxellaceae</taxon>
        <taxon>Acinetobacter</taxon>
        <taxon>Acinetobacter calcoaceticus/baumannii complex</taxon>
    </lineage>
</organism>
<evidence type="ECO:0000313" key="2">
    <source>
        <dbReference type="EMBL" id="QTK45347.1"/>
    </source>
</evidence>
<dbReference type="Proteomes" id="UP000664966">
    <property type="component" value="Chromosome"/>
</dbReference>
<gene>
    <name evidence="2" type="ORF">J6E47_05100</name>
</gene>